<evidence type="ECO:0000256" key="1">
    <source>
        <dbReference type="ARBA" id="ARBA00001946"/>
    </source>
</evidence>
<dbReference type="EC" id="2.3.3.9" evidence="10 11"/>
<comment type="similarity">
    <text evidence="10 13">Belongs to the malate synthase family. GlcB subfamily.</text>
</comment>
<dbReference type="RefSeq" id="WP_303484898.1">
    <property type="nucleotide sequence ID" value="NZ_JAUOPJ010000011.1"/>
</dbReference>
<dbReference type="NCBIfam" id="NF002825">
    <property type="entry name" value="PRK02999.1"/>
    <property type="match status" value="1"/>
</dbReference>
<reference evidence="18" key="1">
    <citation type="submission" date="2023-07" db="EMBL/GenBank/DDBJ databases">
        <title>Genome content predicts the carbon catabolic preferences of heterotrophic bacteria.</title>
        <authorList>
            <person name="Gralka M."/>
        </authorList>
    </citation>
    <scope>NUCLEOTIDE SEQUENCE</scope>
    <source>
        <strain evidence="18">I2M02</strain>
    </source>
</reference>
<proteinExistence type="inferred from homology"/>
<evidence type="ECO:0000259" key="16">
    <source>
        <dbReference type="Pfam" id="PF20658"/>
    </source>
</evidence>
<feature type="binding site" evidence="10">
    <location>
        <position position="531"/>
    </location>
    <ligand>
        <name>acetyl-CoA</name>
        <dbReference type="ChEBI" id="CHEBI:57288"/>
    </ligand>
</feature>
<organism evidence="18 19">
    <name type="scientific">Celeribacter halophilus</name>
    <dbReference type="NCBI Taxonomy" id="576117"/>
    <lineage>
        <taxon>Bacteria</taxon>
        <taxon>Pseudomonadati</taxon>
        <taxon>Pseudomonadota</taxon>
        <taxon>Alphaproteobacteria</taxon>
        <taxon>Rhodobacterales</taxon>
        <taxon>Roseobacteraceae</taxon>
        <taxon>Celeribacter</taxon>
    </lineage>
</organism>
<dbReference type="InterPro" id="IPR048357">
    <property type="entry name" value="MSG_insertion"/>
</dbReference>
<keyword evidence="3 10" id="KW-0963">Cytoplasm</keyword>
<evidence type="ECO:0000256" key="4">
    <source>
        <dbReference type="ARBA" id="ARBA00022532"/>
    </source>
</evidence>
<feature type="domain" description="Malate synthase C-terminal" evidence="17">
    <location>
        <begin position="582"/>
        <end position="664"/>
    </location>
</feature>
<dbReference type="InterPro" id="IPR044856">
    <property type="entry name" value="Malate_synth_C_sf"/>
</dbReference>
<dbReference type="AlphaFoldDB" id="A0AAW7XVS5"/>
<comment type="subunit">
    <text evidence="10">Monomer.</text>
</comment>
<comment type="function">
    <text evidence="10">Involved in the glycolate utilization. Catalyzes the condensation and subsequent hydrolysis of acetyl-coenzyme A (acetyl-CoA) and glyoxylate to form malate and CoA.</text>
</comment>
<feature type="binding site" evidence="10">
    <location>
        <position position="330"/>
    </location>
    <ligand>
        <name>glyoxylate</name>
        <dbReference type="ChEBI" id="CHEBI:36655"/>
    </ligand>
</feature>
<feature type="binding site" evidence="10">
    <location>
        <position position="422"/>
    </location>
    <ligand>
        <name>Mg(2+)</name>
        <dbReference type="ChEBI" id="CHEBI:18420"/>
    </ligand>
</feature>
<evidence type="ECO:0000313" key="18">
    <source>
        <dbReference type="EMBL" id="MDO6458150.1"/>
    </source>
</evidence>
<evidence type="ECO:0000256" key="5">
    <source>
        <dbReference type="ARBA" id="ARBA00022679"/>
    </source>
</evidence>
<sequence length="713" mass="77385">MTRVDRSGLKVAELFANFIEAEALPGTGVTAAAFWDGLAGMVRDFGPKNRALLEKREALQSQIDLWHLERKGQDHDAAAYRAFLEEIGYLVPEGPDFRIETTKVDEEFATKPGPQLVVPITNARYALNAANARWGSLYDALYGTDALGDLPSGKGYDAERGGRVIAWAKAHLDRVAPLAGGSWADVSKLDVVNGMLLVEGAMGQTGLADPAQFAGSSEGHVLLQKNGLYIDIVIDPSTPVGQQDKAGISDILVEAAVSAIMDCEDSVAAVDAEEKVGAYRNWLGLMRGDLTEEVSKGGKTFTRALHPDRVFTDADGAEITLQGRAMMLVRNVGHLMTNPTVLDGEGREIGEGIMDALVTVMIALHDLKKTTGPRNSREGSVYIVKPKMHGPEEVAFADEMFSRVEEILGLAPNTVKLGIMDEERRTSVNLKECIRAAKHRVAFINTGFLDRTGDEIHTSMEAGPMIRKGEMKDQPWIKSYEDRNVDIGLACGLKGRAQIGKGMWAMPDLMNAMLETKIGHPKAGATCAWVPSPTAATLHATHYHTVDVFAVQDAISKGGPRGTLEDLLTIPVAKGVNWSEAEIRDEVENNAQGILGYVVRWIDQGVGCSKVPDIHDVGLMEDRATCRISSQGLANWLHHGVVTEAQVMEAMKKMAEVVDRQNAGDPLYTPMAPSYDGIAFKAACDLVFKGRVQPSGYTEPVLHARRLELKARN</sequence>
<comment type="catalytic activity">
    <reaction evidence="9 10 13">
        <text>glyoxylate + acetyl-CoA + H2O = (S)-malate + CoA + H(+)</text>
        <dbReference type="Rhea" id="RHEA:18181"/>
        <dbReference type="ChEBI" id="CHEBI:15377"/>
        <dbReference type="ChEBI" id="CHEBI:15378"/>
        <dbReference type="ChEBI" id="CHEBI:15589"/>
        <dbReference type="ChEBI" id="CHEBI:36655"/>
        <dbReference type="ChEBI" id="CHEBI:57287"/>
        <dbReference type="ChEBI" id="CHEBI:57288"/>
        <dbReference type="EC" id="2.3.3.9"/>
    </reaction>
</comment>
<comment type="caution">
    <text evidence="18">The sequence shown here is derived from an EMBL/GenBank/DDBJ whole genome shotgun (WGS) entry which is preliminary data.</text>
</comment>
<evidence type="ECO:0000256" key="10">
    <source>
        <dbReference type="HAMAP-Rule" id="MF_00641"/>
    </source>
</evidence>
<comment type="subcellular location">
    <subcellularLocation>
        <location evidence="10 13">Cytoplasm</location>
    </subcellularLocation>
</comment>
<feature type="binding site" evidence="10">
    <location>
        <begin position="124"/>
        <end position="125"/>
    </location>
    <ligand>
        <name>acetyl-CoA</name>
        <dbReference type="ChEBI" id="CHEBI:57288"/>
    </ligand>
</feature>
<feature type="active site" description="Proton donor" evidence="10 12">
    <location>
        <position position="622"/>
    </location>
</feature>
<dbReference type="GO" id="GO:0004474">
    <property type="term" value="F:malate synthase activity"/>
    <property type="evidence" value="ECO:0007669"/>
    <property type="project" value="UniProtKB-UniRule"/>
</dbReference>
<feature type="binding site" evidence="10">
    <location>
        <position position="266"/>
    </location>
    <ligand>
        <name>acetyl-CoA</name>
        <dbReference type="ChEBI" id="CHEBI:57288"/>
    </ligand>
</feature>
<dbReference type="Proteomes" id="UP001169823">
    <property type="component" value="Unassembled WGS sequence"/>
</dbReference>
<evidence type="ECO:0000256" key="9">
    <source>
        <dbReference type="ARBA" id="ARBA00047918"/>
    </source>
</evidence>
<name>A0AAW7XVS5_9RHOB</name>
<dbReference type="NCBIfam" id="TIGR01345">
    <property type="entry name" value="malate_syn_G"/>
    <property type="match status" value="1"/>
</dbReference>
<evidence type="ECO:0000256" key="11">
    <source>
        <dbReference type="NCBIfam" id="TIGR01345"/>
    </source>
</evidence>
<evidence type="ECO:0000256" key="6">
    <source>
        <dbReference type="ARBA" id="ARBA00022723"/>
    </source>
</evidence>
<dbReference type="Pfam" id="PF20658">
    <property type="entry name" value="MSG_insertion"/>
    <property type="match status" value="1"/>
</dbReference>
<evidence type="ECO:0000256" key="13">
    <source>
        <dbReference type="RuleBase" id="RU003572"/>
    </source>
</evidence>
<keyword evidence="5 10" id="KW-0808">Transferase</keyword>
<dbReference type="Pfam" id="PF01274">
    <property type="entry name" value="MS_TIM-barrel"/>
    <property type="match status" value="1"/>
</dbReference>
<feature type="domain" description="Malate synthase N-terminal" evidence="15">
    <location>
        <begin position="17"/>
        <end position="70"/>
    </location>
</feature>
<feature type="active site" description="Proton acceptor" evidence="10 12">
    <location>
        <position position="330"/>
    </location>
</feature>
<dbReference type="GO" id="GO:0000287">
    <property type="term" value="F:magnesium ion binding"/>
    <property type="evidence" value="ECO:0007669"/>
    <property type="project" value="TreeGrafter"/>
</dbReference>
<dbReference type="InterPro" id="IPR046363">
    <property type="entry name" value="MS_N_TIM-barrel_dom"/>
</dbReference>
<dbReference type="GO" id="GO:0009436">
    <property type="term" value="P:glyoxylate catabolic process"/>
    <property type="evidence" value="ECO:0007669"/>
    <property type="project" value="TreeGrafter"/>
</dbReference>
<dbReference type="GO" id="GO:0005829">
    <property type="term" value="C:cytosol"/>
    <property type="evidence" value="ECO:0007669"/>
    <property type="project" value="TreeGrafter"/>
</dbReference>
<dbReference type="InterPro" id="IPR006253">
    <property type="entry name" value="Malate_synthG"/>
</dbReference>
<protein>
    <recommendedName>
        <fullName evidence="10 11">Malate synthase G</fullName>
        <ecNumber evidence="10 11">2.3.3.9</ecNumber>
    </recommendedName>
</protein>
<dbReference type="InterPro" id="IPR011076">
    <property type="entry name" value="Malate_synth_sf"/>
</dbReference>
<dbReference type="InterPro" id="IPR048355">
    <property type="entry name" value="MS_C"/>
</dbReference>
<feature type="binding site" evidence="10">
    <location>
        <position position="117"/>
    </location>
    <ligand>
        <name>acetyl-CoA</name>
        <dbReference type="ChEBI" id="CHEBI:57288"/>
    </ligand>
</feature>
<keyword evidence="8 10" id="KW-0558">Oxidation</keyword>
<evidence type="ECO:0000256" key="2">
    <source>
        <dbReference type="ARBA" id="ARBA00022435"/>
    </source>
</evidence>
<feature type="binding site" evidence="10">
    <location>
        <position position="422"/>
    </location>
    <ligand>
        <name>glyoxylate</name>
        <dbReference type="ChEBI" id="CHEBI:36655"/>
    </ligand>
</feature>
<keyword evidence="2 10" id="KW-0329">Glyoxylate bypass</keyword>
<feature type="modified residue" description="Cysteine sulfenic acid (-SOH)" evidence="10">
    <location>
        <position position="608"/>
    </location>
</feature>
<feature type="binding site" evidence="10">
    <location>
        <position position="303"/>
    </location>
    <ligand>
        <name>acetyl-CoA</name>
        <dbReference type="ChEBI" id="CHEBI:57288"/>
    </ligand>
</feature>
<dbReference type="InterPro" id="IPR001465">
    <property type="entry name" value="Malate_synthase_TIM"/>
</dbReference>
<feature type="domain" description="Malate synthase G alpha-beta insertion" evidence="16">
    <location>
        <begin position="156"/>
        <end position="216"/>
    </location>
</feature>
<evidence type="ECO:0000259" key="15">
    <source>
        <dbReference type="Pfam" id="PF20656"/>
    </source>
</evidence>
<keyword evidence="18" id="KW-0012">Acyltransferase</keyword>
<dbReference type="GO" id="GO:0006099">
    <property type="term" value="P:tricarboxylic acid cycle"/>
    <property type="evidence" value="ECO:0007669"/>
    <property type="project" value="UniProtKB-KW"/>
</dbReference>
<dbReference type="InterPro" id="IPR048356">
    <property type="entry name" value="MS_N"/>
</dbReference>
<comment type="pathway">
    <text evidence="10 13">Carbohydrate metabolism; glyoxylate cycle; (S)-malate from isocitrate: step 2/2.</text>
</comment>
<gene>
    <name evidence="10" type="primary">glcB</name>
    <name evidence="18" type="ORF">Q4494_13755</name>
</gene>
<dbReference type="GO" id="GO:0006097">
    <property type="term" value="P:glyoxylate cycle"/>
    <property type="evidence" value="ECO:0007669"/>
    <property type="project" value="UniProtKB-UniRule"/>
</dbReference>
<comment type="caution">
    <text evidence="10">Lacks conserved residue(s) required for the propagation of feature annotation.</text>
</comment>
<keyword evidence="4 10" id="KW-0816">Tricarboxylic acid cycle</keyword>
<feature type="binding site" evidence="10">
    <location>
        <begin position="447"/>
        <end position="450"/>
    </location>
    <ligand>
        <name>glyoxylate</name>
        <dbReference type="ChEBI" id="CHEBI:36655"/>
    </ligand>
</feature>
<dbReference type="PANTHER" id="PTHR42739:SF1">
    <property type="entry name" value="MALATE SYNTHASE G"/>
    <property type="match status" value="1"/>
</dbReference>
<feature type="binding site" evidence="10">
    <location>
        <position position="450"/>
    </location>
    <ligand>
        <name>Mg(2+)</name>
        <dbReference type="ChEBI" id="CHEBI:18420"/>
    </ligand>
</feature>
<accession>A0AAW7XVS5</accession>
<dbReference type="PANTHER" id="PTHR42739">
    <property type="entry name" value="MALATE SYNTHASE G"/>
    <property type="match status" value="1"/>
</dbReference>
<feature type="domain" description="Malate synthase TIM barrel" evidence="14">
    <location>
        <begin position="327"/>
        <end position="569"/>
    </location>
</feature>
<dbReference type="Pfam" id="PF20659">
    <property type="entry name" value="MS_C"/>
    <property type="match status" value="1"/>
</dbReference>
<dbReference type="EMBL" id="JAUOPJ010000011">
    <property type="protein sequence ID" value="MDO6458150.1"/>
    <property type="molecule type" value="Genomic_DNA"/>
</dbReference>
<evidence type="ECO:0000256" key="8">
    <source>
        <dbReference type="ARBA" id="ARBA00023097"/>
    </source>
</evidence>
<evidence type="ECO:0000259" key="14">
    <source>
        <dbReference type="Pfam" id="PF01274"/>
    </source>
</evidence>
<dbReference type="Gene3D" id="1.20.1220.12">
    <property type="entry name" value="Malate synthase, domain III"/>
    <property type="match status" value="1"/>
</dbReference>
<evidence type="ECO:0000259" key="17">
    <source>
        <dbReference type="Pfam" id="PF20659"/>
    </source>
</evidence>
<dbReference type="Pfam" id="PF20656">
    <property type="entry name" value="MS_N"/>
    <property type="match status" value="1"/>
</dbReference>
<comment type="cofactor">
    <cofactor evidence="1 10">
        <name>Mg(2+)</name>
        <dbReference type="ChEBI" id="CHEBI:18420"/>
    </cofactor>
</comment>
<keyword evidence="6 10" id="KW-0479">Metal-binding</keyword>
<dbReference type="Gene3D" id="3.20.20.360">
    <property type="entry name" value="Malate synthase, domain 3"/>
    <property type="match status" value="2"/>
</dbReference>
<evidence type="ECO:0000256" key="3">
    <source>
        <dbReference type="ARBA" id="ARBA00022490"/>
    </source>
</evidence>
<evidence type="ECO:0000256" key="7">
    <source>
        <dbReference type="ARBA" id="ARBA00022842"/>
    </source>
</evidence>
<keyword evidence="7 10" id="KW-0460">Magnesium</keyword>
<evidence type="ECO:0000313" key="19">
    <source>
        <dbReference type="Proteomes" id="UP001169823"/>
    </source>
</evidence>
<evidence type="ECO:0000256" key="12">
    <source>
        <dbReference type="PIRSR" id="PIRSR601465-50"/>
    </source>
</evidence>
<dbReference type="HAMAP" id="MF_00641">
    <property type="entry name" value="Malate_synth_G"/>
    <property type="match status" value="1"/>
</dbReference>
<dbReference type="SUPFAM" id="SSF51645">
    <property type="entry name" value="Malate synthase G"/>
    <property type="match status" value="1"/>
</dbReference>